<proteinExistence type="predicted"/>
<evidence type="ECO:0000313" key="2">
    <source>
        <dbReference type="Proteomes" id="UP000652761"/>
    </source>
</evidence>
<accession>A0A843U824</accession>
<comment type="caution">
    <text evidence="1">The sequence shown here is derived from an EMBL/GenBank/DDBJ whole genome shotgun (WGS) entry which is preliminary data.</text>
</comment>
<name>A0A843U824_COLES</name>
<evidence type="ECO:0000313" key="1">
    <source>
        <dbReference type="EMBL" id="MQL79625.1"/>
    </source>
</evidence>
<sequence length="331" mass="38232">MFPMPHFRELKSESLKVWCWLVSTVLWLVVVERQLDLLSMTARLRGGSCVVLPVEVCHGGGTVVIMVPWWYLVVDECVMMTSCESLDSFEKYAWQIKGWFSPGGSARIRQWLRGGDEDSWMLAYINSCLISHHIMLGFEVIVLLEEVELFLRWKQCLKYDVTTPLLPWEEILADIVQDKKEVLRITNKNGILLDRLAWWLIQHAKEIGGERATRGLTLCLTGVFLFHTNRDFLLYEHVGILSLLWHGQSLAPAVLAHLYSSLTMMSLGRRTCGSLFLLQVWMEAHLMFDYAEEQPTPSKIFLQSSVYCSRAWYEPEEEIKCVTTHLKSRDA</sequence>
<dbReference type="EMBL" id="NMUH01000467">
    <property type="protein sequence ID" value="MQL79625.1"/>
    <property type="molecule type" value="Genomic_DNA"/>
</dbReference>
<gene>
    <name evidence="1" type="ORF">Taro_012068</name>
</gene>
<keyword evidence="2" id="KW-1185">Reference proteome</keyword>
<organism evidence="1 2">
    <name type="scientific">Colocasia esculenta</name>
    <name type="common">Wild taro</name>
    <name type="synonym">Arum esculentum</name>
    <dbReference type="NCBI Taxonomy" id="4460"/>
    <lineage>
        <taxon>Eukaryota</taxon>
        <taxon>Viridiplantae</taxon>
        <taxon>Streptophyta</taxon>
        <taxon>Embryophyta</taxon>
        <taxon>Tracheophyta</taxon>
        <taxon>Spermatophyta</taxon>
        <taxon>Magnoliopsida</taxon>
        <taxon>Liliopsida</taxon>
        <taxon>Araceae</taxon>
        <taxon>Aroideae</taxon>
        <taxon>Colocasieae</taxon>
        <taxon>Colocasia</taxon>
    </lineage>
</organism>
<reference evidence="1" key="1">
    <citation type="submission" date="2017-07" db="EMBL/GenBank/DDBJ databases">
        <title>Taro Niue Genome Assembly and Annotation.</title>
        <authorList>
            <person name="Atibalentja N."/>
            <person name="Keating K."/>
            <person name="Fields C.J."/>
        </authorList>
    </citation>
    <scope>NUCLEOTIDE SEQUENCE</scope>
    <source>
        <strain evidence="1">Niue_2</strain>
        <tissue evidence="1">Leaf</tissue>
    </source>
</reference>
<dbReference type="Proteomes" id="UP000652761">
    <property type="component" value="Unassembled WGS sequence"/>
</dbReference>
<protein>
    <recommendedName>
        <fullName evidence="3">Aminotransferase-like plant mobile domain-containing protein</fullName>
    </recommendedName>
</protein>
<dbReference type="AlphaFoldDB" id="A0A843U824"/>
<evidence type="ECO:0008006" key="3">
    <source>
        <dbReference type="Google" id="ProtNLM"/>
    </source>
</evidence>